<evidence type="ECO:0000256" key="2">
    <source>
        <dbReference type="SAM" id="SignalP"/>
    </source>
</evidence>
<dbReference type="EMBL" id="FONW01000001">
    <property type="protein sequence ID" value="SFE56073.1"/>
    <property type="molecule type" value="Genomic_DNA"/>
</dbReference>
<dbReference type="InterPro" id="IPR054828">
    <property type="entry name" value="Vit_B12_bind_prot"/>
</dbReference>
<sequence length="270" mass="29996">MKKIIGSLLFVLVLLSASAQTPKRIISLAPSLTKNLYLLDAEDLLVGCTSYCALQAETDAEIVASAIQVNYEKAVMLKPDLLITTSLTKPKTIETFKKLGVEVLEFPSPKSFYQICEQFILLGEKVGKKELAEQLISEAKSRMEIIKQKVPQEGPRQKIFMQIGANPLFAVVPNTFMNDFIRFSGTENIADDLKVGSINRETVLIRNPDIIIVVLMGSLGAEEKDHWEKFEALSAVKKDQVFIVNADKTCSPTPISFVEALDELIAKIYK</sequence>
<dbReference type="Gene3D" id="3.40.50.1980">
    <property type="entry name" value="Nitrogenase molybdenum iron protein domain"/>
    <property type="match status" value="2"/>
</dbReference>
<feature type="signal peptide" evidence="2">
    <location>
        <begin position="1"/>
        <end position="19"/>
    </location>
</feature>
<accession>A0A1I2BLE7</accession>
<dbReference type="NCBIfam" id="NF038402">
    <property type="entry name" value="TroA_like"/>
    <property type="match status" value="1"/>
</dbReference>
<reference evidence="4 5" key="1">
    <citation type="submission" date="2016-10" db="EMBL/GenBank/DDBJ databases">
        <authorList>
            <person name="de Groot N.N."/>
        </authorList>
    </citation>
    <scope>NUCLEOTIDE SEQUENCE [LARGE SCALE GENOMIC DNA]</scope>
    <source>
        <strain evidence="4 5">CGMCC 1.9156</strain>
    </source>
</reference>
<keyword evidence="1 2" id="KW-0732">Signal</keyword>
<dbReference type="Pfam" id="PF01497">
    <property type="entry name" value="Peripla_BP_2"/>
    <property type="match status" value="1"/>
</dbReference>
<feature type="domain" description="Fe/B12 periplasmic-binding" evidence="3">
    <location>
        <begin position="24"/>
        <end position="270"/>
    </location>
</feature>
<evidence type="ECO:0000259" key="3">
    <source>
        <dbReference type="PROSITE" id="PS50983"/>
    </source>
</evidence>
<dbReference type="PANTHER" id="PTHR30535:SF34">
    <property type="entry name" value="MOLYBDATE-BINDING PROTEIN MOLA"/>
    <property type="match status" value="1"/>
</dbReference>
<feature type="chain" id="PRO_5011761626" evidence="2">
    <location>
        <begin position="20"/>
        <end position="270"/>
    </location>
</feature>
<evidence type="ECO:0000313" key="4">
    <source>
        <dbReference type="EMBL" id="SFE56073.1"/>
    </source>
</evidence>
<dbReference type="Proteomes" id="UP000198964">
    <property type="component" value="Unassembled WGS sequence"/>
</dbReference>
<dbReference type="AlphaFoldDB" id="A0A1I2BLE7"/>
<dbReference type="STRING" id="655355.SAMN05216283_101427"/>
<protein>
    <submittedName>
        <fullName evidence="4">Iron complex transport system substrate-binding protein</fullName>
    </submittedName>
</protein>
<evidence type="ECO:0000313" key="5">
    <source>
        <dbReference type="Proteomes" id="UP000198964"/>
    </source>
</evidence>
<gene>
    <name evidence="4" type="ORF">SAMN05216283_101427</name>
</gene>
<dbReference type="PROSITE" id="PS50983">
    <property type="entry name" value="FE_B12_PBP"/>
    <property type="match status" value="1"/>
</dbReference>
<dbReference type="SUPFAM" id="SSF53807">
    <property type="entry name" value="Helical backbone' metal receptor"/>
    <property type="match status" value="1"/>
</dbReference>
<evidence type="ECO:0000256" key="1">
    <source>
        <dbReference type="ARBA" id="ARBA00022729"/>
    </source>
</evidence>
<dbReference type="PANTHER" id="PTHR30535">
    <property type="entry name" value="VITAMIN B12-BINDING PROTEIN"/>
    <property type="match status" value="1"/>
</dbReference>
<name>A0A1I2BLE7_9BACT</name>
<keyword evidence="5" id="KW-1185">Reference proteome</keyword>
<dbReference type="InterPro" id="IPR050902">
    <property type="entry name" value="ABC_Transporter_SBP"/>
</dbReference>
<proteinExistence type="predicted"/>
<organism evidence="4 5">
    <name type="scientific">Sunxiuqinia elliptica</name>
    <dbReference type="NCBI Taxonomy" id="655355"/>
    <lineage>
        <taxon>Bacteria</taxon>
        <taxon>Pseudomonadati</taxon>
        <taxon>Bacteroidota</taxon>
        <taxon>Bacteroidia</taxon>
        <taxon>Marinilabiliales</taxon>
        <taxon>Prolixibacteraceae</taxon>
        <taxon>Sunxiuqinia</taxon>
    </lineage>
</organism>
<dbReference type="InterPro" id="IPR002491">
    <property type="entry name" value="ABC_transptr_periplasmic_BD"/>
</dbReference>